<evidence type="ECO:0000313" key="2">
    <source>
        <dbReference type="Proteomes" id="UP000027195"/>
    </source>
</evidence>
<reference evidence="2" key="1">
    <citation type="journal article" date="2014" name="Proc. Natl. Acad. Sci. U.S.A.">
        <title>Extensive sampling of basidiomycete genomes demonstrates inadequacy of the white-rot/brown-rot paradigm for wood decay fungi.</title>
        <authorList>
            <person name="Riley R."/>
            <person name="Salamov A.A."/>
            <person name="Brown D.W."/>
            <person name="Nagy L.G."/>
            <person name="Floudas D."/>
            <person name="Held B.W."/>
            <person name="Levasseur A."/>
            <person name="Lombard V."/>
            <person name="Morin E."/>
            <person name="Otillar R."/>
            <person name="Lindquist E.A."/>
            <person name="Sun H."/>
            <person name="LaButti K.M."/>
            <person name="Schmutz J."/>
            <person name="Jabbour D."/>
            <person name="Luo H."/>
            <person name="Baker S.E."/>
            <person name="Pisabarro A.G."/>
            <person name="Walton J.D."/>
            <person name="Blanchette R.A."/>
            <person name="Henrissat B."/>
            <person name="Martin F."/>
            <person name="Cullen D."/>
            <person name="Hibbett D.S."/>
            <person name="Grigoriev I.V."/>
        </authorList>
    </citation>
    <scope>NUCLEOTIDE SEQUENCE [LARGE SCALE GENOMIC DNA]</scope>
    <source>
        <strain evidence="2">FD-172 SS1</strain>
    </source>
</reference>
<organism evidence="1 2">
    <name type="scientific">Botryobasidium botryosum (strain FD-172 SS1)</name>
    <dbReference type="NCBI Taxonomy" id="930990"/>
    <lineage>
        <taxon>Eukaryota</taxon>
        <taxon>Fungi</taxon>
        <taxon>Dikarya</taxon>
        <taxon>Basidiomycota</taxon>
        <taxon>Agaricomycotina</taxon>
        <taxon>Agaricomycetes</taxon>
        <taxon>Cantharellales</taxon>
        <taxon>Botryobasidiaceae</taxon>
        <taxon>Botryobasidium</taxon>
    </lineage>
</organism>
<proteinExistence type="predicted"/>
<keyword evidence="2" id="KW-1185">Reference proteome</keyword>
<dbReference type="Proteomes" id="UP000027195">
    <property type="component" value="Unassembled WGS sequence"/>
</dbReference>
<sequence>MSSTPGPVKLMTLGTATHIQRVVYSWLEPLSSSTISALQGRITLELYSQGV</sequence>
<name>A0A067MSV2_BOTB1</name>
<dbReference type="HOGENOM" id="CLU_3106022_0_0_1"/>
<dbReference type="EMBL" id="KL198036">
    <property type="protein sequence ID" value="KDQ14666.1"/>
    <property type="molecule type" value="Genomic_DNA"/>
</dbReference>
<dbReference type="AlphaFoldDB" id="A0A067MSV2"/>
<gene>
    <name evidence="1" type="ORF">BOTBODRAFT_338078</name>
</gene>
<protein>
    <submittedName>
        <fullName evidence="1">Uncharacterized protein</fullName>
    </submittedName>
</protein>
<accession>A0A067MSV2</accession>
<dbReference type="InParanoid" id="A0A067MSV2"/>
<evidence type="ECO:0000313" key="1">
    <source>
        <dbReference type="EMBL" id="KDQ14666.1"/>
    </source>
</evidence>